<dbReference type="OrthoDB" id="4155684at2"/>
<gene>
    <name evidence="2" type="ORF">B1H29_00315</name>
    <name evidence="3" type="ORF">B1H29_36745</name>
</gene>
<keyword evidence="4" id="KW-1185">Reference proteome</keyword>
<proteinExistence type="predicted"/>
<evidence type="ECO:0000313" key="4">
    <source>
        <dbReference type="Proteomes" id="UP000189443"/>
    </source>
</evidence>
<feature type="region of interest" description="Disordered" evidence="1">
    <location>
        <begin position="195"/>
        <end position="215"/>
    </location>
</feature>
<evidence type="ECO:0000256" key="1">
    <source>
        <dbReference type="SAM" id="MobiDB-lite"/>
    </source>
</evidence>
<dbReference type="Proteomes" id="UP000189443">
    <property type="component" value="Chromosome"/>
</dbReference>
<protein>
    <submittedName>
        <fullName evidence="3">Transcriptional regulator</fullName>
    </submittedName>
</protein>
<reference evidence="3 4" key="1">
    <citation type="submission" date="2017-02" db="EMBL/GenBank/DDBJ databases">
        <title>Streptomyces pactum ACT12 Genome sequencing and assembly.</title>
        <authorList>
            <person name="Xue Q."/>
            <person name="Yan X."/>
            <person name="Jia L."/>
            <person name="Yan H."/>
        </authorList>
    </citation>
    <scope>NUCLEOTIDE SEQUENCE [LARGE SCALE GENOMIC DNA]</scope>
    <source>
        <strain evidence="3 4">ACT12</strain>
    </source>
</reference>
<dbReference type="AlphaFoldDB" id="A0A1S6JIU9"/>
<evidence type="ECO:0000313" key="3">
    <source>
        <dbReference type="EMBL" id="AQS71649.1"/>
    </source>
</evidence>
<evidence type="ECO:0000313" key="2">
    <source>
        <dbReference type="EMBL" id="AQS65604.1"/>
    </source>
</evidence>
<organism evidence="3 4">
    <name type="scientific">Streptomyces pactum</name>
    <dbReference type="NCBI Taxonomy" id="68249"/>
    <lineage>
        <taxon>Bacteria</taxon>
        <taxon>Bacillati</taxon>
        <taxon>Actinomycetota</taxon>
        <taxon>Actinomycetes</taxon>
        <taxon>Kitasatosporales</taxon>
        <taxon>Streptomycetaceae</taxon>
        <taxon>Streptomyces</taxon>
    </lineage>
</organism>
<dbReference type="KEGG" id="spac:B1H29_00315"/>
<dbReference type="EMBL" id="CP019724">
    <property type="protein sequence ID" value="AQS71649.1"/>
    <property type="molecule type" value="Genomic_DNA"/>
</dbReference>
<dbReference type="EMBL" id="CP019724">
    <property type="protein sequence ID" value="AQS65604.1"/>
    <property type="molecule type" value="Genomic_DNA"/>
</dbReference>
<dbReference type="Pfam" id="PF13560">
    <property type="entry name" value="HTH_31"/>
    <property type="match status" value="1"/>
</dbReference>
<sequence>MARPQKPLDFSLYAQAQLAKYLRDIHARTGLSFAELAQRTVSSPATLKRAASGKGVPRRTVVEDYVQACTTPGHDRDLCTDVAVRLWKRARHDEERPGRAYDEPRPDYVRDFRDLSGALRDLHAYAGFPSAAEMERRAGGFNALPHSTAHRIIRARAVPRTEHQLLGFLLACEAPEERRHLWVEALYKCLAGPDESPPAPRHRELQPAAALATSV</sequence>
<accession>A0A1S6JIU9</accession>
<dbReference type="KEGG" id="spac:B1H29_36745"/>
<dbReference type="RefSeq" id="WP_055422285.1">
    <property type="nucleotide sequence ID" value="NZ_CP019724.1"/>
</dbReference>
<name>A0A1S6JIU9_9ACTN</name>